<dbReference type="InterPro" id="IPR036736">
    <property type="entry name" value="ACP-like_sf"/>
</dbReference>
<dbReference type="Pfam" id="PF00975">
    <property type="entry name" value="Thioesterase"/>
    <property type="match status" value="1"/>
</dbReference>
<dbReference type="SMART" id="SM00824">
    <property type="entry name" value="PKS_TE"/>
    <property type="match status" value="1"/>
</dbReference>
<organism evidence="5 6">
    <name type="scientific">Saccharothrix carnea</name>
    <dbReference type="NCBI Taxonomy" id="1280637"/>
    <lineage>
        <taxon>Bacteria</taxon>
        <taxon>Bacillati</taxon>
        <taxon>Actinomycetota</taxon>
        <taxon>Actinomycetes</taxon>
        <taxon>Pseudonocardiales</taxon>
        <taxon>Pseudonocardiaceae</taxon>
        <taxon>Saccharothrix</taxon>
    </lineage>
</organism>
<dbReference type="InterPro" id="IPR020802">
    <property type="entry name" value="TesA-like"/>
</dbReference>
<keyword evidence="1" id="KW-0596">Phosphopantetheine</keyword>
<dbReference type="OrthoDB" id="2472181at2"/>
<dbReference type="Gene3D" id="3.40.50.1820">
    <property type="entry name" value="alpha/beta hydrolase"/>
    <property type="match status" value="1"/>
</dbReference>
<dbReference type="Proteomes" id="UP000241118">
    <property type="component" value="Unassembled WGS sequence"/>
</dbReference>
<dbReference type="AlphaFoldDB" id="A0A2P8I0V1"/>
<dbReference type="GO" id="GO:0031177">
    <property type="term" value="F:phosphopantetheine binding"/>
    <property type="evidence" value="ECO:0007669"/>
    <property type="project" value="InterPro"/>
</dbReference>
<dbReference type="InterPro" id="IPR020806">
    <property type="entry name" value="PKS_PP-bd"/>
</dbReference>
<evidence type="ECO:0000313" key="5">
    <source>
        <dbReference type="EMBL" id="PSL52101.1"/>
    </source>
</evidence>
<dbReference type="InterPro" id="IPR006162">
    <property type="entry name" value="Ppantetheine_attach_site"/>
</dbReference>
<dbReference type="SUPFAM" id="SSF47336">
    <property type="entry name" value="ACP-like"/>
    <property type="match status" value="1"/>
</dbReference>
<dbReference type="Pfam" id="PF00550">
    <property type="entry name" value="PP-binding"/>
    <property type="match status" value="1"/>
</dbReference>
<dbReference type="InterPro" id="IPR001031">
    <property type="entry name" value="Thioesterase"/>
</dbReference>
<sequence length="314" mass="33589">MNPTVDDVLDTGYRHPRDPVELWLARQWQEVIGFAVGIRENFFELGGNSLDAARVVNAVLEDLGVQLPLNVMTEHPTVESLAARLREHNAQLSGPLVEIQRGDGTAPPLFLVHPANGQVGPYAGLAQALGEDFSVFGLQAAGLYSDVDPVASVRAMAHSYVEAVRAVRPTGPYLLGGCSTGAAVAHEMAVRLTEEGAEVRLLALVDAGLLDTGPRFDQPPGDPAAVLDRWKELDLVPWDATPGFVGRAARVWQANEDAVRDWAPRPYSGPLDVLLSPSHDRPAFADWPSAVTREHTPRDGDVAGALRGLIGGTG</sequence>
<gene>
    <name evidence="5" type="ORF">B0I31_11553</name>
</gene>
<feature type="region of interest" description="Disordered" evidence="3">
    <location>
        <begin position="293"/>
        <end position="314"/>
    </location>
</feature>
<dbReference type="InterPro" id="IPR029058">
    <property type="entry name" value="AB_hydrolase_fold"/>
</dbReference>
<proteinExistence type="predicted"/>
<dbReference type="SMART" id="SM00823">
    <property type="entry name" value="PKS_PP"/>
    <property type="match status" value="1"/>
</dbReference>
<accession>A0A2P8I0V1</accession>
<evidence type="ECO:0000313" key="6">
    <source>
        <dbReference type="Proteomes" id="UP000241118"/>
    </source>
</evidence>
<dbReference type="PROSITE" id="PS00012">
    <property type="entry name" value="PHOSPHOPANTETHEINE"/>
    <property type="match status" value="1"/>
</dbReference>
<name>A0A2P8I0V1_SACCR</name>
<evidence type="ECO:0000256" key="3">
    <source>
        <dbReference type="SAM" id="MobiDB-lite"/>
    </source>
</evidence>
<evidence type="ECO:0000256" key="2">
    <source>
        <dbReference type="ARBA" id="ARBA00022553"/>
    </source>
</evidence>
<dbReference type="PANTHER" id="PTHR44845:SF7">
    <property type="entry name" value="PLIPASTATIN SYNTHASE SUBUNIT D"/>
    <property type="match status" value="1"/>
</dbReference>
<evidence type="ECO:0000259" key="4">
    <source>
        <dbReference type="PROSITE" id="PS50075"/>
    </source>
</evidence>
<comment type="caution">
    <text evidence="5">The sequence shown here is derived from an EMBL/GenBank/DDBJ whole genome shotgun (WGS) entry which is preliminary data.</text>
</comment>
<dbReference type="PANTHER" id="PTHR44845">
    <property type="entry name" value="CARRIER DOMAIN-CONTAINING PROTEIN"/>
    <property type="match status" value="1"/>
</dbReference>
<reference evidence="5 6" key="1">
    <citation type="submission" date="2018-03" db="EMBL/GenBank/DDBJ databases">
        <title>Genomic Encyclopedia of Type Strains, Phase III (KMG-III): the genomes of soil and plant-associated and newly described type strains.</title>
        <authorList>
            <person name="Whitman W."/>
        </authorList>
    </citation>
    <scope>NUCLEOTIDE SEQUENCE [LARGE SCALE GENOMIC DNA]</scope>
    <source>
        <strain evidence="5 6">CGMCC 4.7097</strain>
    </source>
</reference>
<dbReference type="RefSeq" id="WP_106619267.1">
    <property type="nucleotide sequence ID" value="NZ_PYAX01000015.1"/>
</dbReference>
<evidence type="ECO:0000256" key="1">
    <source>
        <dbReference type="ARBA" id="ARBA00022450"/>
    </source>
</evidence>
<feature type="domain" description="Carrier" evidence="4">
    <location>
        <begin position="15"/>
        <end position="89"/>
    </location>
</feature>
<dbReference type="InterPro" id="IPR009081">
    <property type="entry name" value="PP-bd_ACP"/>
</dbReference>
<dbReference type="PROSITE" id="PS50075">
    <property type="entry name" value="CARRIER"/>
    <property type="match status" value="1"/>
</dbReference>
<keyword evidence="6" id="KW-1185">Reference proteome</keyword>
<dbReference type="Gene3D" id="1.10.1200.10">
    <property type="entry name" value="ACP-like"/>
    <property type="match status" value="1"/>
</dbReference>
<protein>
    <submittedName>
        <fullName evidence="5">Phosphopantetheine binding protein</fullName>
    </submittedName>
</protein>
<dbReference type="SUPFAM" id="SSF53474">
    <property type="entry name" value="alpha/beta-Hydrolases"/>
    <property type="match status" value="1"/>
</dbReference>
<dbReference type="EMBL" id="PYAX01000015">
    <property type="protein sequence ID" value="PSL52101.1"/>
    <property type="molecule type" value="Genomic_DNA"/>
</dbReference>
<keyword evidence="2" id="KW-0597">Phosphoprotein</keyword>